<dbReference type="EMBL" id="WMIA01000001">
    <property type="protein sequence ID" value="MTF37384.1"/>
    <property type="molecule type" value="Genomic_DNA"/>
</dbReference>
<organism evidence="2 3">
    <name type="scientific">Cyanobacterium aponinum 0216</name>
    <dbReference type="NCBI Taxonomy" id="2676140"/>
    <lineage>
        <taxon>Bacteria</taxon>
        <taxon>Bacillati</taxon>
        <taxon>Cyanobacteriota</taxon>
        <taxon>Cyanophyceae</taxon>
        <taxon>Oscillatoriophycideae</taxon>
        <taxon>Chroococcales</taxon>
        <taxon>Geminocystaceae</taxon>
        <taxon>Cyanobacterium</taxon>
    </lineage>
</organism>
<sequence length="257" mass="28630">MNKTNKFLLLILLGLSLTITQFKQVKAQSNNIPSNLLEIVTKIDSAANNKDIELLAENISPEFASSDGLNSESLQEYLEKMWSKYPDLKYTTSIESWEEKQGELSAVTLTKIEGSYESGGKKFVLNSEIKANQYFSNNQLIKQDIISEKTEITSGENPPQARVNLPAKVNVGQEFDFDVILEEPVGSDIVLGGVSEEKVSPSLYLEPSSIELDALTAGGIFKRVKLPVTDNQDHWYSVILIRDGGIRMITQRVKVNE</sequence>
<reference evidence="2 3" key="1">
    <citation type="submission" date="2019-11" db="EMBL/GenBank/DDBJ databases">
        <title>Isolation of a new High Light Tolerant Cyanobacteria.</title>
        <authorList>
            <person name="Dobson Z."/>
            <person name="Vaughn N."/>
            <person name="Vaughn M."/>
            <person name="Fromme P."/>
            <person name="Mazor Y."/>
        </authorList>
    </citation>
    <scope>NUCLEOTIDE SEQUENCE [LARGE SCALE GENOMIC DNA]</scope>
    <source>
        <strain evidence="2 3">0216</strain>
    </source>
</reference>
<feature type="signal peptide" evidence="1">
    <location>
        <begin position="1"/>
        <end position="27"/>
    </location>
</feature>
<keyword evidence="1" id="KW-0732">Signal</keyword>
<dbReference type="Proteomes" id="UP000437131">
    <property type="component" value="Unassembled WGS sequence"/>
</dbReference>
<feature type="chain" id="PRO_5032397453" evidence="1">
    <location>
        <begin position="28"/>
        <end position="257"/>
    </location>
</feature>
<accession>A0A844GLE7</accession>
<name>A0A844GLE7_9CHRO</name>
<dbReference type="RefSeq" id="WP_155082356.1">
    <property type="nucleotide sequence ID" value="NZ_WMIA01000001.1"/>
</dbReference>
<evidence type="ECO:0000256" key="1">
    <source>
        <dbReference type="SAM" id="SignalP"/>
    </source>
</evidence>
<proteinExistence type="predicted"/>
<evidence type="ECO:0000313" key="2">
    <source>
        <dbReference type="EMBL" id="MTF37384.1"/>
    </source>
</evidence>
<evidence type="ECO:0000313" key="3">
    <source>
        <dbReference type="Proteomes" id="UP000437131"/>
    </source>
</evidence>
<dbReference type="AlphaFoldDB" id="A0A844GLE7"/>
<comment type="caution">
    <text evidence="2">The sequence shown here is derived from an EMBL/GenBank/DDBJ whole genome shotgun (WGS) entry which is preliminary data.</text>
</comment>
<protein>
    <submittedName>
        <fullName evidence="2">Nuclear transport factor 2 family protein</fullName>
    </submittedName>
</protein>
<gene>
    <name evidence="2" type="ORF">GGC33_00320</name>
</gene>